<feature type="transmembrane region" description="Helical" evidence="1">
    <location>
        <begin position="31"/>
        <end position="51"/>
    </location>
</feature>
<dbReference type="RefSeq" id="WP_189690135.1">
    <property type="nucleotide sequence ID" value="NZ_BMYK01000028.1"/>
</dbReference>
<comment type="caution">
    <text evidence="2">The sequence shown here is derived from an EMBL/GenBank/DDBJ whole genome shotgun (WGS) entry which is preliminary data.</text>
</comment>
<evidence type="ECO:0000256" key="1">
    <source>
        <dbReference type="SAM" id="Phobius"/>
    </source>
</evidence>
<dbReference type="EMBL" id="BMYK01000028">
    <property type="protein sequence ID" value="GHC99207.1"/>
    <property type="molecule type" value="Genomic_DNA"/>
</dbReference>
<sequence length="52" mass="5329">MNAYTALLGLVALILLHAAWRERALGNSRDARALTACGAGLGALAASFGFVL</sequence>
<keyword evidence="3" id="KW-1185">Reference proteome</keyword>
<keyword evidence="1" id="KW-0472">Membrane</keyword>
<keyword evidence="1" id="KW-0812">Transmembrane</keyword>
<evidence type="ECO:0000313" key="3">
    <source>
        <dbReference type="Proteomes" id="UP000626210"/>
    </source>
</evidence>
<accession>A0ABQ3G9X0</accession>
<dbReference type="Proteomes" id="UP000626210">
    <property type="component" value="Unassembled WGS sequence"/>
</dbReference>
<evidence type="ECO:0000313" key="2">
    <source>
        <dbReference type="EMBL" id="GHC99207.1"/>
    </source>
</evidence>
<name>A0ABQ3G9X0_9BURK</name>
<organism evidence="2 3">
    <name type="scientific">Pseudorhodoferax aquiterrae</name>
    <dbReference type="NCBI Taxonomy" id="747304"/>
    <lineage>
        <taxon>Bacteria</taxon>
        <taxon>Pseudomonadati</taxon>
        <taxon>Pseudomonadota</taxon>
        <taxon>Betaproteobacteria</taxon>
        <taxon>Burkholderiales</taxon>
        <taxon>Comamonadaceae</taxon>
    </lineage>
</organism>
<reference evidence="3" key="1">
    <citation type="journal article" date="2019" name="Int. J. Syst. Evol. Microbiol.">
        <title>The Global Catalogue of Microorganisms (GCM) 10K type strain sequencing project: providing services to taxonomists for standard genome sequencing and annotation.</title>
        <authorList>
            <consortium name="The Broad Institute Genomics Platform"/>
            <consortium name="The Broad Institute Genome Sequencing Center for Infectious Disease"/>
            <person name="Wu L."/>
            <person name="Ma J."/>
        </authorList>
    </citation>
    <scope>NUCLEOTIDE SEQUENCE [LARGE SCALE GENOMIC DNA]</scope>
    <source>
        <strain evidence="3">KCTC 23314</strain>
    </source>
</reference>
<protein>
    <submittedName>
        <fullName evidence="2">Uncharacterized protein</fullName>
    </submittedName>
</protein>
<proteinExistence type="predicted"/>
<gene>
    <name evidence="2" type="ORF">GCM10007320_55590</name>
</gene>
<keyword evidence="1" id="KW-1133">Transmembrane helix</keyword>